<organism evidence="7 8">
    <name type="scientific">Saxophila tyrrhenica</name>
    <dbReference type="NCBI Taxonomy" id="1690608"/>
    <lineage>
        <taxon>Eukaryota</taxon>
        <taxon>Fungi</taxon>
        <taxon>Dikarya</taxon>
        <taxon>Ascomycota</taxon>
        <taxon>Pezizomycotina</taxon>
        <taxon>Dothideomycetes</taxon>
        <taxon>Dothideomycetidae</taxon>
        <taxon>Mycosphaerellales</taxon>
        <taxon>Extremaceae</taxon>
        <taxon>Saxophila</taxon>
    </lineage>
</organism>
<evidence type="ECO:0000313" key="7">
    <source>
        <dbReference type="EMBL" id="KAK5168789.1"/>
    </source>
</evidence>
<feature type="domain" description="RING-type" evidence="6">
    <location>
        <begin position="29"/>
        <end position="66"/>
    </location>
</feature>
<dbReference type="Gene3D" id="3.30.40.10">
    <property type="entry name" value="Zinc/RING finger domain, C3HC4 (zinc finger)"/>
    <property type="match status" value="1"/>
</dbReference>
<dbReference type="SMART" id="SM00184">
    <property type="entry name" value="RING"/>
    <property type="match status" value="1"/>
</dbReference>
<proteinExistence type="predicted"/>
<keyword evidence="1" id="KW-0479">Metal-binding</keyword>
<feature type="transmembrane region" description="Helical" evidence="5">
    <location>
        <begin position="90"/>
        <end position="108"/>
    </location>
</feature>
<keyword evidence="5" id="KW-0472">Membrane</keyword>
<evidence type="ECO:0000256" key="1">
    <source>
        <dbReference type="ARBA" id="ARBA00022723"/>
    </source>
</evidence>
<keyword evidence="5" id="KW-0812">Transmembrane</keyword>
<dbReference type="EMBL" id="JAVRRT010000009">
    <property type="protein sequence ID" value="KAK5168789.1"/>
    <property type="molecule type" value="Genomic_DNA"/>
</dbReference>
<dbReference type="PROSITE" id="PS50089">
    <property type="entry name" value="ZF_RING_2"/>
    <property type="match status" value="1"/>
</dbReference>
<reference evidence="7 8" key="1">
    <citation type="submission" date="2023-08" db="EMBL/GenBank/DDBJ databases">
        <title>Black Yeasts Isolated from many extreme environments.</title>
        <authorList>
            <person name="Coleine C."/>
            <person name="Stajich J.E."/>
            <person name="Selbmann L."/>
        </authorList>
    </citation>
    <scope>NUCLEOTIDE SEQUENCE [LARGE SCALE GENOMIC DNA]</scope>
    <source>
        <strain evidence="7 8">CCFEE 5935</strain>
    </source>
</reference>
<dbReference type="InterPro" id="IPR001841">
    <property type="entry name" value="Znf_RING"/>
</dbReference>
<dbReference type="InterPro" id="IPR013083">
    <property type="entry name" value="Znf_RING/FYVE/PHD"/>
</dbReference>
<protein>
    <recommendedName>
        <fullName evidence="6">RING-type domain-containing protein</fullName>
    </recommendedName>
</protein>
<evidence type="ECO:0000256" key="3">
    <source>
        <dbReference type="ARBA" id="ARBA00022833"/>
    </source>
</evidence>
<dbReference type="RefSeq" id="XP_064658255.1">
    <property type="nucleotide sequence ID" value="XM_064803340.1"/>
</dbReference>
<evidence type="ECO:0000256" key="5">
    <source>
        <dbReference type="SAM" id="Phobius"/>
    </source>
</evidence>
<evidence type="ECO:0000313" key="8">
    <source>
        <dbReference type="Proteomes" id="UP001337655"/>
    </source>
</evidence>
<keyword evidence="2 4" id="KW-0863">Zinc-finger</keyword>
<evidence type="ECO:0000256" key="4">
    <source>
        <dbReference type="PROSITE-ProRule" id="PRU00175"/>
    </source>
</evidence>
<dbReference type="InterPro" id="IPR018957">
    <property type="entry name" value="Znf_C3HC4_RING-type"/>
</dbReference>
<keyword evidence="3" id="KW-0862">Zinc</keyword>
<dbReference type="AlphaFoldDB" id="A0AAV9PAF1"/>
<accession>A0AAV9PAF1</accession>
<dbReference type="GeneID" id="89927438"/>
<comment type="caution">
    <text evidence="7">The sequence shown here is derived from an EMBL/GenBank/DDBJ whole genome shotgun (WGS) entry which is preliminary data.</text>
</comment>
<dbReference type="Pfam" id="PF00097">
    <property type="entry name" value="zf-C3HC4"/>
    <property type="match status" value="1"/>
</dbReference>
<gene>
    <name evidence="7" type="ORF">LTR77_006098</name>
</gene>
<sequence>MITTWILDRAINRVLLPENSNLPAQQAGCRICHQLVVGPVRTPCGCLFCNSCVREHLKRQARCPQHVRNLLWPGLEAAVHATAWIGQLHLYEFLTFGGISYILSTYWPDSLWTWRCLLLYGIRLYIPGLWLFCVLVAIDVVAAVEARGWVQEAWIIAERGRTARPWALAGLLGLNNIMLGVAAGLWTKMRYEAGSAMIAAFSIQYFFGELLANSARQ</sequence>
<dbReference type="Proteomes" id="UP001337655">
    <property type="component" value="Unassembled WGS sequence"/>
</dbReference>
<keyword evidence="8" id="KW-1185">Reference proteome</keyword>
<evidence type="ECO:0000256" key="2">
    <source>
        <dbReference type="ARBA" id="ARBA00022771"/>
    </source>
</evidence>
<evidence type="ECO:0000259" key="6">
    <source>
        <dbReference type="PROSITE" id="PS50089"/>
    </source>
</evidence>
<dbReference type="GO" id="GO:0008270">
    <property type="term" value="F:zinc ion binding"/>
    <property type="evidence" value="ECO:0007669"/>
    <property type="project" value="UniProtKB-KW"/>
</dbReference>
<keyword evidence="5" id="KW-1133">Transmembrane helix</keyword>
<feature type="transmembrane region" description="Helical" evidence="5">
    <location>
        <begin position="165"/>
        <end position="187"/>
    </location>
</feature>
<name>A0AAV9PAF1_9PEZI</name>
<dbReference type="SUPFAM" id="SSF57850">
    <property type="entry name" value="RING/U-box"/>
    <property type="match status" value="1"/>
</dbReference>
<feature type="transmembrane region" description="Helical" evidence="5">
    <location>
        <begin position="120"/>
        <end position="144"/>
    </location>
</feature>